<organism evidence="2">
    <name type="scientific">Phaeodactylum tricornutum</name>
    <name type="common">Diatom</name>
    <dbReference type="NCBI Taxonomy" id="2850"/>
    <lineage>
        <taxon>Eukaryota</taxon>
        <taxon>Sar</taxon>
        <taxon>Stramenopiles</taxon>
        <taxon>Ochrophyta</taxon>
        <taxon>Bacillariophyta</taxon>
        <taxon>Bacillariophyceae</taxon>
        <taxon>Bacillariophycidae</taxon>
        <taxon>Naviculales</taxon>
        <taxon>Phaeodactylaceae</taxon>
        <taxon>Phaeodactylum</taxon>
    </lineage>
</organism>
<feature type="domain" description="AB hydrolase-1" evidence="1">
    <location>
        <begin position="35"/>
        <end position="275"/>
    </location>
</feature>
<name>A0A8J9SR33_PHATR</name>
<dbReference type="PANTHER" id="PTHR43433:SF5">
    <property type="entry name" value="AB HYDROLASE-1 DOMAIN-CONTAINING PROTEIN"/>
    <property type="match status" value="1"/>
</dbReference>
<reference evidence="2" key="1">
    <citation type="submission" date="2022-02" db="EMBL/GenBank/DDBJ databases">
        <authorList>
            <person name="Giguere J D."/>
        </authorList>
    </citation>
    <scope>NUCLEOTIDE SEQUENCE</scope>
    <source>
        <strain evidence="2">CCAP 1055/1</strain>
    </source>
</reference>
<sequence length="299" mass="32785">MKEIYARLETVRPGRTLFVRQVSMGQENSATRLQLVCVHGLCGTERHFLPFLHALDHAVASNDIWLQSISYDWMGCGKSPLIPSFDAYHNRETEADLLAVLQRLDSSVPTVLLAHSYGPSIVAQVLPQITSQLRLVGIVWVSTALKSDTITFLPDGGPPLMKLPTFVLRCMQPSLTNSFVQAAVLDSHTDVQTVVRNDSNANDMWVAKCYHRHTCWAHVDLVQNLPIDHLFLHGAEDGLLPITAGQDLANRLGTELIAIDQASHMLMLEQPTKMATAVAAFLSQRFAAPTAGSVPTSAA</sequence>
<dbReference type="Proteomes" id="UP000836788">
    <property type="component" value="Chromosome 12"/>
</dbReference>
<evidence type="ECO:0000259" key="1">
    <source>
        <dbReference type="Pfam" id="PF12697"/>
    </source>
</evidence>
<accession>A0A8J9SR33</accession>
<protein>
    <recommendedName>
        <fullName evidence="1">AB hydrolase-1 domain-containing protein</fullName>
    </recommendedName>
</protein>
<dbReference type="InterPro" id="IPR029058">
    <property type="entry name" value="AB_hydrolase_fold"/>
</dbReference>
<dbReference type="AlphaFoldDB" id="A0A8J9SR33"/>
<dbReference type="PANTHER" id="PTHR43433">
    <property type="entry name" value="HYDROLASE, ALPHA/BETA FOLD FAMILY PROTEIN"/>
    <property type="match status" value="1"/>
</dbReference>
<dbReference type="InterPro" id="IPR000073">
    <property type="entry name" value="AB_hydrolase_1"/>
</dbReference>
<dbReference type="EMBL" id="OU594953">
    <property type="protein sequence ID" value="CAG9279533.1"/>
    <property type="molecule type" value="Genomic_DNA"/>
</dbReference>
<dbReference type="Pfam" id="PF12697">
    <property type="entry name" value="Abhydrolase_6"/>
    <property type="match status" value="1"/>
</dbReference>
<dbReference type="SUPFAM" id="SSF53474">
    <property type="entry name" value="alpha/beta-Hydrolases"/>
    <property type="match status" value="1"/>
</dbReference>
<proteinExistence type="predicted"/>
<dbReference type="InterPro" id="IPR050471">
    <property type="entry name" value="AB_hydrolase"/>
</dbReference>
<evidence type="ECO:0000313" key="2">
    <source>
        <dbReference type="EMBL" id="CAG9279533.1"/>
    </source>
</evidence>
<dbReference type="Gene3D" id="3.40.50.1820">
    <property type="entry name" value="alpha/beta hydrolase"/>
    <property type="match status" value="1"/>
</dbReference>
<gene>
    <name evidence="2" type="ORF">PTTT1_LOCUS10382</name>
</gene>